<gene>
    <name evidence="2" type="ORF">HOV93_16780</name>
</gene>
<organism evidence="2 3">
    <name type="scientific">Bremerella alba</name>
    <dbReference type="NCBI Taxonomy" id="980252"/>
    <lineage>
        <taxon>Bacteria</taxon>
        <taxon>Pseudomonadati</taxon>
        <taxon>Planctomycetota</taxon>
        <taxon>Planctomycetia</taxon>
        <taxon>Pirellulales</taxon>
        <taxon>Pirellulaceae</taxon>
        <taxon>Bremerella</taxon>
    </lineage>
</organism>
<sequence>MNATETIQAALSTSFDWTLQLAEDLADAPLTDPTGCQGNHPLWVMGHMAFSRGGLLAMITGEESQVAQWKELFSGGTEPSYDASKYPSYGDVLQAYRDIHQQTLVKLNEIGESGLDAKPAFVWDMLADRSDFQSKGHIFLLIAMHEMSHRGQLADARKALSRQPFV</sequence>
<reference evidence="2 3" key="1">
    <citation type="submission" date="2020-05" db="EMBL/GenBank/DDBJ databases">
        <title>Bremerella alba sp. nov., a novel planctomycete isolated from the surface of the macroalga Fucus spiralis.</title>
        <authorList>
            <person name="Godinho O."/>
            <person name="Botelho R."/>
            <person name="Albuquerque L."/>
            <person name="Wiegand S."/>
            <person name="Da Costa M.S."/>
            <person name="Lobo-Da-Cunha A."/>
            <person name="Jogler C."/>
            <person name="Lage O.M."/>
        </authorList>
    </citation>
    <scope>NUCLEOTIDE SEQUENCE [LARGE SCALE GENOMIC DNA]</scope>
    <source>
        <strain evidence="2 3">FF15</strain>
    </source>
</reference>
<proteinExistence type="predicted"/>
<feature type="domain" description="DinB-like" evidence="1">
    <location>
        <begin position="16"/>
        <end position="153"/>
    </location>
</feature>
<dbReference type="InterPro" id="IPR024775">
    <property type="entry name" value="DinB-like"/>
</dbReference>
<dbReference type="RefSeq" id="WP_207395975.1">
    <property type="nucleotide sequence ID" value="NZ_JABRWO010000004.1"/>
</dbReference>
<evidence type="ECO:0000313" key="2">
    <source>
        <dbReference type="EMBL" id="MBA2114512.1"/>
    </source>
</evidence>
<dbReference type="EMBL" id="JABRWO010000004">
    <property type="protein sequence ID" value="MBA2114512.1"/>
    <property type="molecule type" value="Genomic_DNA"/>
</dbReference>
<evidence type="ECO:0000259" key="1">
    <source>
        <dbReference type="Pfam" id="PF12867"/>
    </source>
</evidence>
<dbReference type="Proteomes" id="UP000551616">
    <property type="component" value="Unassembled WGS sequence"/>
</dbReference>
<dbReference type="AlphaFoldDB" id="A0A7V9A6Q1"/>
<keyword evidence="3" id="KW-1185">Reference proteome</keyword>
<protein>
    <recommendedName>
        <fullName evidence="1">DinB-like domain-containing protein</fullName>
    </recommendedName>
</protein>
<dbReference type="Gene3D" id="1.20.120.450">
    <property type="entry name" value="dinb family like domain"/>
    <property type="match status" value="1"/>
</dbReference>
<accession>A0A7V9A6Q1</accession>
<dbReference type="Pfam" id="PF12867">
    <property type="entry name" value="DinB_2"/>
    <property type="match status" value="1"/>
</dbReference>
<dbReference type="InterPro" id="IPR034660">
    <property type="entry name" value="DinB/YfiT-like"/>
</dbReference>
<dbReference type="SUPFAM" id="SSF109854">
    <property type="entry name" value="DinB/YfiT-like putative metalloenzymes"/>
    <property type="match status" value="1"/>
</dbReference>
<name>A0A7V9A6Q1_9BACT</name>
<comment type="caution">
    <text evidence="2">The sequence shown here is derived from an EMBL/GenBank/DDBJ whole genome shotgun (WGS) entry which is preliminary data.</text>
</comment>
<evidence type="ECO:0000313" key="3">
    <source>
        <dbReference type="Proteomes" id="UP000551616"/>
    </source>
</evidence>